<protein>
    <submittedName>
        <fullName evidence="1">Uncharacterized protein</fullName>
    </submittedName>
</protein>
<proteinExistence type="predicted"/>
<reference evidence="1 2" key="1">
    <citation type="journal article" date="2021" name="Nat. Commun.">
        <title>Genetic determinants of endophytism in the Arabidopsis root mycobiome.</title>
        <authorList>
            <person name="Mesny F."/>
            <person name="Miyauchi S."/>
            <person name="Thiergart T."/>
            <person name="Pickel B."/>
            <person name="Atanasova L."/>
            <person name="Karlsson M."/>
            <person name="Huettel B."/>
            <person name="Barry K.W."/>
            <person name="Haridas S."/>
            <person name="Chen C."/>
            <person name="Bauer D."/>
            <person name="Andreopoulos W."/>
            <person name="Pangilinan J."/>
            <person name="LaButti K."/>
            <person name="Riley R."/>
            <person name="Lipzen A."/>
            <person name="Clum A."/>
            <person name="Drula E."/>
            <person name="Henrissat B."/>
            <person name="Kohler A."/>
            <person name="Grigoriev I.V."/>
            <person name="Martin F.M."/>
            <person name="Hacquard S."/>
        </authorList>
    </citation>
    <scope>NUCLEOTIDE SEQUENCE [LARGE SCALE GENOMIC DNA]</scope>
    <source>
        <strain evidence="1 2">MPI-SDFR-AT-0079</strain>
    </source>
</reference>
<gene>
    <name evidence="1" type="ORF">F5144DRAFT_258140</name>
</gene>
<name>A0ACB7P8W9_9PEZI</name>
<keyword evidence="2" id="KW-1185">Reference proteome</keyword>
<evidence type="ECO:0000313" key="1">
    <source>
        <dbReference type="EMBL" id="KAH6632656.1"/>
    </source>
</evidence>
<evidence type="ECO:0000313" key="2">
    <source>
        <dbReference type="Proteomes" id="UP000724584"/>
    </source>
</evidence>
<sequence length="225" mass="26043">MPTKVWRILFSTGWPAPPIRMAASGVVYWAAQFRDRRGQGIPFQPSIDRGVEEEEIKRKRHRCVECRKKSETQNCVSVCRVEKLKWSKGERVCVRESLQVEKKERQCTGYPCKCHVSSRITRCFPSFPRENRFRILRGKVMMVKKNQGPTFSVPFPIPDSRFPLPASRSRREGYSKRGRPEPRNKKKTKKRQEGKEKSSAVSLAESTHRPPSPGLIVKESIHTHV</sequence>
<comment type="caution">
    <text evidence="1">The sequence shown here is derived from an EMBL/GenBank/DDBJ whole genome shotgun (WGS) entry which is preliminary data.</text>
</comment>
<dbReference type="Proteomes" id="UP000724584">
    <property type="component" value="Unassembled WGS sequence"/>
</dbReference>
<accession>A0ACB7P8W9</accession>
<organism evidence="1 2">
    <name type="scientific">Chaetomium tenue</name>
    <dbReference type="NCBI Taxonomy" id="1854479"/>
    <lineage>
        <taxon>Eukaryota</taxon>
        <taxon>Fungi</taxon>
        <taxon>Dikarya</taxon>
        <taxon>Ascomycota</taxon>
        <taxon>Pezizomycotina</taxon>
        <taxon>Sordariomycetes</taxon>
        <taxon>Sordariomycetidae</taxon>
        <taxon>Sordariales</taxon>
        <taxon>Chaetomiaceae</taxon>
        <taxon>Chaetomium</taxon>
    </lineage>
</organism>
<dbReference type="EMBL" id="JAGIZQ010000004">
    <property type="protein sequence ID" value="KAH6632656.1"/>
    <property type="molecule type" value="Genomic_DNA"/>
</dbReference>